<dbReference type="InterPro" id="IPR027417">
    <property type="entry name" value="P-loop_NTPase"/>
</dbReference>
<organism evidence="4 5">
    <name type="scientific">Candidatus Caccousia avicola</name>
    <dbReference type="NCBI Taxonomy" id="2840721"/>
    <lineage>
        <taxon>Bacteria</taxon>
        <taxon>Bacillati</taxon>
        <taxon>Bacillota</taxon>
        <taxon>Clostridia</taxon>
        <taxon>Eubacteriales</taxon>
        <taxon>Oscillospiraceae</taxon>
        <taxon>Oscillospiraceae incertae sedis</taxon>
        <taxon>Candidatus Caccousia</taxon>
    </lineage>
</organism>
<proteinExistence type="predicted"/>
<dbReference type="EMBL" id="DVGZ01000064">
    <property type="protein sequence ID" value="HIR47255.1"/>
    <property type="molecule type" value="Genomic_DNA"/>
</dbReference>
<dbReference type="PROSITE" id="PS50893">
    <property type="entry name" value="ABC_TRANSPORTER_2"/>
    <property type="match status" value="1"/>
</dbReference>
<protein>
    <submittedName>
        <fullName evidence="4">ATP-binding cassette domain-containing protein</fullName>
    </submittedName>
</protein>
<dbReference type="PANTHER" id="PTHR24220:SF470">
    <property type="entry name" value="CELL DIVISION ATP-BINDING PROTEIN FTSE"/>
    <property type="match status" value="1"/>
</dbReference>
<dbReference type="InterPro" id="IPR015854">
    <property type="entry name" value="ABC_transpr_LolD-like"/>
</dbReference>
<dbReference type="InterPro" id="IPR003593">
    <property type="entry name" value="AAA+_ATPase"/>
</dbReference>
<reference evidence="4" key="2">
    <citation type="journal article" date="2021" name="PeerJ">
        <title>Extensive microbial diversity within the chicken gut microbiome revealed by metagenomics and culture.</title>
        <authorList>
            <person name="Gilroy R."/>
            <person name="Ravi A."/>
            <person name="Getino M."/>
            <person name="Pursley I."/>
            <person name="Horton D.L."/>
            <person name="Alikhan N.F."/>
            <person name="Baker D."/>
            <person name="Gharbi K."/>
            <person name="Hall N."/>
            <person name="Watson M."/>
            <person name="Adriaenssens E.M."/>
            <person name="Foster-Nyarko E."/>
            <person name="Jarju S."/>
            <person name="Secka A."/>
            <person name="Antonio M."/>
            <person name="Oren A."/>
            <person name="Chaudhuri R.R."/>
            <person name="La Ragione R."/>
            <person name="Hildebrand F."/>
            <person name="Pallen M.J."/>
        </authorList>
    </citation>
    <scope>NUCLEOTIDE SEQUENCE</scope>
    <source>
        <strain evidence="4">ChiSxjej1B13-7958</strain>
    </source>
</reference>
<dbReference type="GO" id="GO:0005524">
    <property type="term" value="F:ATP binding"/>
    <property type="evidence" value="ECO:0007669"/>
    <property type="project" value="UniProtKB-KW"/>
</dbReference>
<accession>A0A9D1ANG4</accession>
<reference evidence="4" key="1">
    <citation type="submission" date="2020-10" db="EMBL/GenBank/DDBJ databases">
        <authorList>
            <person name="Gilroy R."/>
        </authorList>
    </citation>
    <scope>NUCLEOTIDE SEQUENCE</scope>
    <source>
        <strain evidence="4">ChiSxjej1B13-7958</strain>
    </source>
</reference>
<dbReference type="PANTHER" id="PTHR24220">
    <property type="entry name" value="IMPORT ATP-BINDING PROTEIN"/>
    <property type="match status" value="1"/>
</dbReference>
<keyword evidence="2 4" id="KW-0067">ATP-binding</keyword>
<comment type="caution">
    <text evidence="4">The sequence shown here is derived from an EMBL/GenBank/DDBJ whole genome shotgun (WGS) entry which is preliminary data.</text>
</comment>
<feature type="domain" description="ABC transporter" evidence="3">
    <location>
        <begin position="4"/>
        <end position="231"/>
    </location>
</feature>
<dbReference type="SUPFAM" id="SSF52540">
    <property type="entry name" value="P-loop containing nucleoside triphosphate hydrolases"/>
    <property type="match status" value="1"/>
</dbReference>
<dbReference type="Pfam" id="PF00005">
    <property type="entry name" value="ABC_tran"/>
    <property type="match status" value="1"/>
</dbReference>
<dbReference type="AlphaFoldDB" id="A0A9D1ANG4"/>
<dbReference type="GO" id="GO:0005886">
    <property type="term" value="C:plasma membrane"/>
    <property type="evidence" value="ECO:0007669"/>
    <property type="project" value="TreeGrafter"/>
</dbReference>
<dbReference type="GO" id="GO:0016887">
    <property type="term" value="F:ATP hydrolysis activity"/>
    <property type="evidence" value="ECO:0007669"/>
    <property type="project" value="InterPro"/>
</dbReference>
<evidence type="ECO:0000313" key="4">
    <source>
        <dbReference type="EMBL" id="HIR47255.1"/>
    </source>
</evidence>
<dbReference type="SMART" id="SM00382">
    <property type="entry name" value="AAA"/>
    <property type="match status" value="1"/>
</dbReference>
<evidence type="ECO:0000259" key="3">
    <source>
        <dbReference type="PROSITE" id="PS50893"/>
    </source>
</evidence>
<dbReference type="Gene3D" id="3.40.50.300">
    <property type="entry name" value="P-loop containing nucleotide triphosphate hydrolases"/>
    <property type="match status" value="1"/>
</dbReference>
<name>A0A9D1ANG4_9FIRM</name>
<dbReference type="GO" id="GO:0022857">
    <property type="term" value="F:transmembrane transporter activity"/>
    <property type="evidence" value="ECO:0007669"/>
    <property type="project" value="TreeGrafter"/>
</dbReference>
<evidence type="ECO:0000256" key="1">
    <source>
        <dbReference type="ARBA" id="ARBA00022741"/>
    </source>
</evidence>
<keyword evidence="1" id="KW-0547">Nucleotide-binding</keyword>
<evidence type="ECO:0000256" key="2">
    <source>
        <dbReference type="ARBA" id="ARBA00022840"/>
    </source>
</evidence>
<dbReference type="InterPro" id="IPR003439">
    <property type="entry name" value="ABC_transporter-like_ATP-bd"/>
</dbReference>
<evidence type="ECO:0000313" key="5">
    <source>
        <dbReference type="Proteomes" id="UP000824242"/>
    </source>
</evidence>
<gene>
    <name evidence="4" type="ORF">IAB89_06295</name>
</gene>
<dbReference type="Proteomes" id="UP000824242">
    <property type="component" value="Unassembled WGS sequence"/>
</dbReference>
<sequence>MPQIRLNGVTRYYRKDRRKIAAVKDLTLTIEQGDFLFVTGSSGAGKSTMLKLMCGRLYPSSGTVFLDRLNIPRIARWRPGVLRRYFGYVSQVSAFERKKTIGQNVLEATVPHLTGPPTKERVLQGLKTVGLADAMDRYPAQLSLADCRKAELVAAIINRPPVLILDELTADLDEDSIWDIMQLLNEINRLGSTIVMATHAKKFVNILRKRVITLVDGRIWGDVLQGRYGDIS</sequence>